<dbReference type="OrthoDB" id="515905at2"/>
<evidence type="ECO:0000313" key="2">
    <source>
        <dbReference type="Proteomes" id="UP000325713"/>
    </source>
</evidence>
<dbReference type="GO" id="GO:0004540">
    <property type="term" value="F:RNA nuclease activity"/>
    <property type="evidence" value="ECO:0007669"/>
    <property type="project" value="InterPro"/>
</dbReference>
<protein>
    <submittedName>
        <fullName evidence="1">Toxin YhaV</fullName>
    </submittedName>
</protein>
<dbReference type="InterPro" id="IPR035093">
    <property type="entry name" value="RelE/ParE_toxin_dom_sf"/>
</dbReference>
<keyword evidence="2" id="KW-1185">Reference proteome</keyword>
<evidence type="ECO:0000313" key="1">
    <source>
        <dbReference type="EMBL" id="QEY25801.1"/>
    </source>
</evidence>
<dbReference type="Gene3D" id="3.30.2310.20">
    <property type="entry name" value="RelE-like"/>
    <property type="match status" value="1"/>
</dbReference>
<proteinExistence type="predicted"/>
<organism evidence="1 2">
    <name type="scientific">Neisseria zalophi</name>
    <dbReference type="NCBI Taxonomy" id="640030"/>
    <lineage>
        <taxon>Bacteria</taxon>
        <taxon>Pseudomonadati</taxon>
        <taxon>Pseudomonadota</taxon>
        <taxon>Betaproteobacteria</taxon>
        <taxon>Neisseriales</taxon>
        <taxon>Neisseriaceae</taxon>
        <taxon>Neisseria</taxon>
    </lineage>
</organism>
<name>A0A5J6PSU1_9NEIS</name>
<dbReference type="Proteomes" id="UP000325713">
    <property type="component" value="Chromosome"/>
</dbReference>
<gene>
    <name evidence="1" type="ORF">D0T92_04105</name>
</gene>
<dbReference type="GO" id="GO:0110001">
    <property type="term" value="C:toxin-antitoxin complex"/>
    <property type="evidence" value="ECO:0007669"/>
    <property type="project" value="InterPro"/>
</dbReference>
<dbReference type="RefSeq" id="WP_151050473.1">
    <property type="nucleotide sequence ID" value="NZ_CP031700.1"/>
</dbReference>
<dbReference type="KEGG" id="nzl:D0T92_04105"/>
<reference evidence="1 2" key="1">
    <citation type="submission" date="2018-08" db="EMBL/GenBank/DDBJ databases">
        <title>Neisseria zalophi ATCC BAA-2455 complete genome.</title>
        <authorList>
            <person name="Veseli I.A."/>
            <person name="Buttler R."/>
            <person name="Mascarenhas dos Santos A.C."/>
            <person name="Pombert J.-F."/>
        </authorList>
    </citation>
    <scope>NUCLEOTIDE SEQUENCE [LARGE SCALE GENOMIC DNA]</scope>
    <source>
        <strain evidence="1 2">ATCC BAA-2455</strain>
    </source>
</reference>
<dbReference type="SUPFAM" id="SSF143011">
    <property type="entry name" value="RelE-like"/>
    <property type="match status" value="1"/>
</dbReference>
<dbReference type="Pfam" id="PF11663">
    <property type="entry name" value="Toxin_YhaV"/>
    <property type="match status" value="1"/>
</dbReference>
<dbReference type="InterPro" id="IPR021679">
    <property type="entry name" value="Toxin_endonuclease_YhaV"/>
</dbReference>
<accession>A0A5J6PSU1</accession>
<dbReference type="AlphaFoldDB" id="A0A5J6PSU1"/>
<sequence length="153" mass="17820">MPNDDDNLQLSGYTIYEHKNFKHQLEHLAEKIEAWNKAGKTGSSPDAKLLKRILEEIENIAYNPDNPEYRLGDTLGQEHKHWRRAKFMGRYRLFFRYDSSSKIIILAWVNDSETKRTFGSKKDAYAVFKKMLGKGNPPSEWEDLLKATIKDNG</sequence>
<dbReference type="EMBL" id="CP031700">
    <property type="protein sequence ID" value="QEY25801.1"/>
    <property type="molecule type" value="Genomic_DNA"/>
</dbReference>